<organism evidence="1 2">
    <name type="scientific">Brassica napus</name>
    <name type="common">Rape</name>
    <dbReference type="NCBI Taxonomy" id="3708"/>
    <lineage>
        <taxon>Eukaryota</taxon>
        <taxon>Viridiplantae</taxon>
        <taxon>Streptophyta</taxon>
        <taxon>Embryophyta</taxon>
        <taxon>Tracheophyta</taxon>
        <taxon>Spermatophyta</taxon>
        <taxon>Magnoliopsida</taxon>
        <taxon>eudicotyledons</taxon>
        <taxon>Gunneridae</taxon>
        <taxon>Pentapetalae</taxon>
        <taxon>rosids</taxon>
        <taxon>malvids</taxon>
        <taxon>Brassicales</taxon>
        <taxon>Brassicaceae</taxon>
        <taxon>Brassiceae</taxon>
        <taxon>Brassica</taxon>
    </lineage>
</organism>
<comment type="caution">
    <text evidence="1">The sequence shown here is derived from an EMBL/GenBank/DDBJ whole genome shotgun (WGS) entry which is preliminary data.</text>
</comment>
<keyword evidence="2" id="KW-1185">Reference proteome</keyword>
<accession>A0ABQ8AHR6</accession>
<dbReference type="Proteomes" id="UP000824890">
    <property type="component" value="Unassembled WGS sequence"/>
</dbReference>
<reference evidence="1 2" key="1">
    <citation type="submission" date="2021-05" db="EMBL/GenBank/DDBJ databases">
        <title>Genome Assembly of Synthetic Allotetraploid Brassica napus Reveals Homoeologous Exchanges between Subgenomes.</title>
        <authorList>
            <person name="Davis J.T."/>
        </authorList>
    </citation>
    <scope>NUCLEOTIDE SEQUENCE [LARGE SCALE GENOMIC DNA]</scope>
    <source>
        <strain evidence="2">cv. Da-Ae</strain>
        <tissue evidence="1">Seedling</tissue>
    </source>
</reference>
<dbReference type="PANTHER" id="PTHR31900:SF25">
    <property type="entry name" value="FBD DOMAIN-CONTAINING PROTEIN"/>
    <property type="match status" value="1"/>
</dbReference>
<evidence type="ECO:0008006" key="3">
    <source>
        <dbReference type="Google" id="ProtNLM"/>
    </source>
</evidence>
<dbReference type="EMBL" id="JAGKQM010000013">
    <property type="protein sequence ID" value="KAH0892094.1"/>
    <property type="molecule type" value="Genomic_DNA"/>
</dbReference>
<evidence type="ECO:0000313" key="1">
    <source>
        <dbReference type="EMBL" id="KAH0892094.1"/>
    </source>
</evidence>
<gene>
    <name evidence="1" type="ORF">HID58_054523</name>
</gene>
<proteinExistence type="predicted"/>
<name>A0ABQ8AHR6_BRANA</name>
<sequence>MHEGNQNVTEMKNMSSLIFLQKMLTSVLSTRWRNLWQRVVGLDLNSRHFHNFKVVRCPNEATLEKHISGSFVQEDLKILRYSVKGSKGLKVRSRTLKRLHLYTYYNVLIEAPLLQCLKTDVNLTNQFRIIHSGFLDKVDILFFGVHENPGGRRVIRDILTDMSMVSDLFIRCTFWEDIIPYIFPDSKLQFCSLSRLTSHHFNLDLEMFLNLLQSCPKLEYLNLLIQNISLVYSENREPNAMSSTVPACLRNETILEKLTIRLCGDSSIEAKHVEEILAIPRCSSTCQVLVL</sequence>
<protein>
    <recommendedName>
        <fullName evidence="3">FBD domain-containing protein</fullName>
    </recommendedName>
</protein>
<evidence type="ECO:0000313" key="2">
    <source>
        <dbReference type="Proteomes" id="UP000824890"/>
    </source>
</evidence>
<dbReference type="InterPro" id="IPR050232">
    <property type="entry name" value="FBL13/AtMIF1-like"/>
</dbReference>
<dbReference type="PANTHER" id="PTHR31900">
    <property type="entry name" value="F-BOX/RNI SUPERFAMILY PROTEIN-RELATED"/>
    <property type="match status" value="1"/>
</dbReference>